<keyword evidence="1" id="KW-0472">Membrane</keyword>
<dbReference type="Proteomes" id="UP000235346">
    <property type="component" value="Unassembled WGS sequence"/>
</dbReference>
<feature type="transmembrane region" description="Helical" evidence="1">
    <location>
        <begin position="115"/>
        <end position="140"/>
    </location>
</feature>
<feature type="transmembrane region" description="Helical" evidence="1">
    <location>
        <begin position="26"/>
        <end position="44"/>
    </location>
</feature>
<feature type="transmembrane region" description="Helical" evidence="1">
    <location>
        <begin position="51"/>
        <end position="68"/>
    </location>
</feature>
<sequence>MLIPAFAYVDAIVYAPDRAELSLTQTTQHLLILITAAIIWFHAWKSPAQRGFLVLMAGFFTCMLVRELDGFLDAVFHGFWLYPALVVAFSSIAYAAIFCRGTVLQPMAEFSETKAAIYIFFGLITLLVFSRGFGSGSLIWRDIMGEYYRHEFKRTLQEGLELYGYIFLFYGSFLAIRTVRR</sequence>
<evidence type="ECO:0000256" key="1">
    <source>
        <dbReference type="SAM" id="Phobius"/>
    </source>
</evidence>
<comment type="caution">
    <text evidence="2">The sequence shown here is derived from an EMBL/GenBank/DDBJ whole genome shotgun (WGS) entry which is preliminary data.</text>
</comment>
<accession>A0A2N7TG06</accession>
<dbReference type="AlphaFoldDB" id="A0A2N7TG06"/>
<keyword evidence="3" id="KW-1185">Reference proteome</keyword>
<evidence type="ECO:0000313" key="3">
    <source>
        <dbReference type="Proteomes" id="UP000235346"/>
    </source>
</evidence>
<keyword evidence="1" id="KW-0812">Transmembrane</keyword>
<dbReference type="EMBL" id="PNRE01000100">
    <property type="protein sequence ID" value="PMR67127.1"/>
    <property type="molecule type" value="Genomic_DNA"/>
</dbReference>
<name>A0A2N7TG06_9GAMM</name>
<protein>
    <submittedName>
        <fullName evidence="2">Uncharacterized protein</fullName>
    </submittedName>
</protein>
<reference evidence="2 3" key="1">
    <citation type="submission" date="2018-01" db="EMBL/GenBank/DDBJ databases">
        <title>Halomonas endophytica sp. nov., isolated from storage liquid in the stems of Populus euphratica.</title>
        <authorList>
            <person name="Chen C."/>
        </authorList>
    </citation>
    <scope>NUCLEOTIDE SEQUENCE [LARGE SCALE GENOMIC DNA]</scope>
    <source>
        <strain evidence="2 3">DSM 26881</strain>
    </source>
</reference>
<gene>
    <name evidence="2" type="ORF">C1H66_20840</name>
</gene>
<keyword evidence="1" id="KW-1133">Transmembrane helix</keyword>
<feature type="transmembrane region" description="Helical" evidence="1">
    <location>
        <begin position="160"/>
        <end position="179"/>
    </location>
</feature>
<feature type="transmembrane region" description="Helical" evidence="1">
    <location>
        <begin position="80"/>
        <end position="103"/>
    </location>
</feature>
<evidence type="ECO:0000313" key="2">
    <source>
        <dbReference type="EMBL" id="PMR67127.1"/>
    </source>
</evidence>
<proteinExistence type="predicted"/>
<organism evidence="2 3">
    <name type="scientific">Halomonas heilongjiangensis</name>
    <dbReference type="NCBI Taxonomy" id="1387883"/>
    <lineage>
        <taxon>Bacteria</taxon>
        <taxon>Pseudomonadati</taxon>
        <taxon>Pseudomonadota</taxon>
        <taxon>Gammaproteobacteria</taxon>
        <taxon>Oceanospirillales</taxon>
        <taxon>Halomonadaceae</taxon>
        <taxon>Halomonas</taxon>
    </lineage>
</organism>